<evidence type="ECO:0000256" key="1">
    <source>
        <dbReference type="SAM" id="MobiDB-lite"/>
    </source>
</evidence>
<organism evidence="2 3">
    <name type="scientific">Carnegiea gigantea</name>
    <dbReference type="NCBI Taxonomy" id="171969"/>
    <lineage>
        <taxon>Eukaryota</taxon>
        <taxon>Viridiplantae</taxon>
        <taxon>Streptophyta</taxon>
        <taxon>Embryophyta</taxon>
        <taxon>Tracheophyta</taxon>
        <taxon>Spermatophyta</taxon>
        <taxon>Magnoliopsida</taxon>
        <taxon>eudicotyledons</taxon>
        <taxon>Gunneridae</taxon>
        <taxon>Pentapetalae</taxon>
        <taxon>Caryophyllales</taxon>
        <taxon>Cactineae</taxon>
        <taxon>Cactaceae</taxon>
        <taxon>Cactoideae</taxon>
        <taxon>Echinocereeae</taxon>
        <taxon>Carnegiea</taxon>
    </lineage>
</organism>
<accession>A0A9Q1Q3W8</accession>
<dbReference type="AlphaFoldDB" id="A0A9Q1Q3W8"/>
<dbReference type="EMBL" id="JAKOGI010000963">
    <property type="protein sequence ID" value="KAJ8428847.1"/>
    <property type="molecule type" value="Genomic_DNA"/>
</dbReference>
<dbReference type="Proteomes" id="UP001153076">
    <property type="component" value="Unassembled WGS sequence"/>
</dbReference>
<reference evidence="2" key="1">
    <citation type="submission" date="2022-04" db="EMBL/GenBank/DDBJ databases">
        <title>Carnegiea gigantea Genome sequencing and assembly v2.</title>
        <authorList>
            <person name="Copetti D."/>
            <person name="Sanderson M.J."/>
            <person name="Burquez A."/>
            <person name="Wojciechowski M.F."/>
        </authorList>
    </citation>
    <scope>NUCLEOTIDE SEQUENCE</scope>
    <source>
        <strain evidence="2">SGP5-SGP5p</strain>
        <tissue evidence="2">Aerial part</tissue>
    </source>
</reference>
<evidence type="ECO:0000313" key="2">
    <source>
        <dbReference type="EMBL" id="KAJ8428847.1"/>
    </source>
</evidence>
<evidence type="ECO:0000313" key="3">
    <source>
        <dbReference type="Proteomes" id="UP001153076"/>
    </source>
</evidence>
<proteinExistence type="predicted"/>
<feature type="region of interest" description="Disordered" evidence="1">
    <location>
        <begin position="1"/>
        <end position="27"/>
    </location>
</feature>
<comment type="caution">
    <text evidence="2">The sequence shown here is derived from an EMBL/GenBank/DDBJ whole genome shotgun (WGS) entry which is preliminary data.</text>
</comment>
<gene>
    <name evidence="2" type="ORF">Cgig2_003395</name>
</gene>
<name>A0A9Q1Q3W8_9CARY</name>
<sequence length="166" mass="18552">MTAGVGTPGQEGNRATENDIAEPNMERHGQISQVKFTRPIKTKGQPDFLTEDVSPNSTMVHDRSNIRRTQTPTVGCCLMRLLTKHHGLGVHQTEDANNQCPLDALNWIHNHRNVTDLNSKQSTACVSRGNAMRQIAALDNSDYPNRIVSFGLTKKRYMTKCKTHDI</sequence>
<protein>
    <submittedName>
        <fullName evidence="2">Uncharacterized protein</fullName>
    </submittedName>
</protein>
<keyword evidence="3" id="KW-1185">Reference proteome</keyword>